<proteinExistence type="predicted"/>
<protein>
    <submittedName>
        <fullName evidence="1">Uncharacterized protein</fullName>
    </submittedName>
</protein>
<sequence length="57" mass="6855">MTEKRIVIQKLMLTPKRYIKVNEPPAIRKRTSQQHKISTPSIHYASLFIYIFRNKKL</sequence>
<dbReference type="AlphaFoldDB" id="A0A0A9BTZ0"/>
<dbReference type="EMBL" id="GBRH01235153">
    <property type="protein sequence ID" value="JAD62742.1"/>
    <property type="molecule type" value="Transcribed_RNA"/>
</dbReference>
<organism evidence="1">
    <name type="scientific">Arundo donax</name>
    <name type="common">Giant reed</name>
    <name type="synonym">Donax arundinaceus</name>
    <dbReference type="NCBI Taxonomy" id="35708"/>
    <lineage>
        <taxon>Eukaryota</taxon>
        <taxon>Viridiplantae</taxon>
        <taxon>Streptophyta</taxon>
        <taxon>Embryophyta</taxon>
        <taxon>Tracheophyta</taxon>
        <taxon>Spermatophyta</taxon>
        <taxon>Magnoliopsida</taxon>
        <taxon>Liliopsida</taxon>
        <taxon>Poales</taxon>
        <taxon>Poaceae</taxon>
        <taxon>PACMAD clade</taxon>
        <taxon>Arundinoideae</taxon>
        <taxon>Arundineae</taxon>
        <taxon>Arundo</taxon>
    </lineage>
</organism>
<name>A0A0A9BTZ0_ARUDO</name>
<reference evidence="1" key="2">
    <citation type="journal article" date="2015" name="Data Brief">
        <title>Shoot transcriptome of the giant reed, Arundo donax.</title>
        <authorList>
            <person name="Barrero R.A."/>
            <person name="Guerrero F.D."/>
            <person name="Moolhuijzen P."/>
            <person name="Goolsby J.A."/>
            <person name="Tidwell J."/>
            <person name="Bellgard S.E."/>
            <person name="Bellgard M.I."/>
        </authorList>
    </citation>
    <scope>NUCLEOTIDE SEQUENCE</scope>
    <source>
        <tissue evidence="1">Shoot tissue taken approximately 20 cm above the soil surface</tissue>
    </source>
</reference>
<reference evidence="1" key="1">
    <citation type="submission" date="2014-09" db="EMBL/GenBank/DDBJ databases">
        <authorList>
            <person name="Magalhaes I.L.F."/>
            <person name="Oliveira U."/>
            <person name="Santos F.R."/>
            <person name="Vidigal T.H.D.A."/>
            <person name="Brescovit A.D."/>
            <person name="Santos A.J."/>
        </authorList>
    </citation>
    <scope>NUCLEOTIDE SEQUENCE</scope>
    <source>
        <tissue evidence="1">Shoot tissue taken approximately 20 cm above the soil surface</tissue>
    </source>
</reference>
<evidence type="ECO:0000313" key="1">
    <source>
        <dbReference type="EMBL" id="JAD62742.1"/>
    </source>
</evidence>
<accession>A0A0A9BTZ0</accession>